<dbReference type="Proteomes" id="UP001243330">
    <property type="component" value="Unassembled WGS sequence"/>
</dbReference>
<feature type="transmembrane region" description="Helical" evidence="2">
    <location>
        <begin position="140"/>
        <end position="162"/>
    </location>
</feature>
<gene>
    <name evidence="3" type="ORF">CCHR01_17966</name>
</gene>
<keyword evidence="2" id="KW-0472">Membrane</keyword>
<dbReference type="EMBL" id="JAQOWY010000677">
    <property type="protein sequence ID" value="KAK1839408.1"/>
    <property type="molecule type" value="Genomic_DNA"/>
</dbReference>
<keyword evidence="2" id="KW-1133">Transmembrane helix</keyword>
<evidence type="ECO:0000256" key="1">
    <source>
        <dbReference type="SAM" id="MobiDB-lite"/>
    </source>
</evidence>
<keyword evidence="2" id="KW-0812">Transmembrane</keyword>
<evidence type="ECO:0000313" key="3">
    <source>
        <dbReference type="EMBL" id="KAK1839408.1"/>
    </source>
</evidence>
<keyword evidence="4" id="KW-1185">Reference proteome</keyword>
<organism evidence="3 4">
    <name type="scientific">Colletotrichum chrysophilum</name>
    <dbReference type="NCBI Taxonomy" id="1836956"/>
    <lineage>
        <taxon>Eukaryota</taxon>
        <taxon>Fungi</taxon>
        <taxon>Dikarya</taxon>
        <taxon>Ascomycota</taxon>
        <taxon>Pezizomycotina</taxon>
        <taxon>Sordariomycetes</taxon>
        <taxon>Hypocreomycetidae</taxon>
        <taxon>Glomerellales</taxon>
        <taxon>Glomerellaceae</taxon>
        <taxon>Colletotrichum</taxon>
        <taxon>Colletotrichum gloeosporioides species complex</taxon>
    </lineage>
</organism>
<comment type="caution">
    <text evidence="3">The sequence shown here is derived from an EMBL/GenBank/DDBJ whole genome shotgun (WGS) entry which is preliminary data.</text>
</comment>
<evidence type="ECO:0000256" key="2">
    <source>
        <dbReference type="SAM" id="Phobius"/>
    </source>
</evidence>
<name>A0AAD9A115_9PEZI</name>
<feature type="compositionally biased region" description="Basic and acidic residues" evidence="1">
    <location>
        <begin position="186"/>
        <end position="196"/>
    </location>
</feature>
<feature type="region of interest" description="Disordered" evidence="1">
    <location>
        <begin position="186"/>
        <end position="242"/>
    </location>
</feature>
<protein>
    <submittedName>
        <fullName evidence="3">Glycoprotein X</fullName>
    </submittedName>
</protein>
<evidence type="ECO:0000313" key="4">
    <source>
        <dbReference type="Proteomes" id="UP001243330"/>
    </source>
</evidence>
<sequence length="242" mass="26898">MQVVGNSSEICDPTSDFQESYSTCCQCVEVNVEDLKVTAVEYLEPKFRQYRDFCTMESTKPTTPRITYPASMVITTTRVVQMDITQFSGRVDSGVWVTATVTELRQEATTMVTTTSPAEASPTVLPSEIAGPEHTNSSTWIAGPVVSVITAVLLLLAAWWFLRRRRSQKGKLSEATGGSYEVRKYEKGELHADDAPKVPPMELEGSYPTPVPEMGANEVPAQEMLVPEKDRQMVTEMPERYT</sequence>
<dbReference type="AlphaFoldDB" id="A0AAD9A115"/>
<reference evidence="3" key="1">
    <citation type="submission" date="2023-01" db="EMBL/GenBank/DDBJ databases">
        <title>Colletotrichum chrysophilum M932 genome sequence.</title>
        <authorList>
            <person name="Baroncelli R."/>
        </authorList>
    </citation>
    <scope>NUCLEOTIDE SEQUENCE</scope>
    <source>
        <strain evidence="3">M932</strain>
    </source>
</reference>
<proteinExistence type="predicted"/>
<feature type="compositionally biased region" description="Basic and acidic residues" evidence="1">
    <location>
        <begin position="226"/>
        <end position="242"/>
    </location>
</feature>
<accession>A0AAD9A115</accession>